<accession>A0A6J4IGE8</accession>
<feature type="chain" id="PRO_5026978504" evidence="2">
    <location>
        <begin position="22"/>
        <end position="116"/>
    </location>
</feature>
<evidence type="ECO:0000256" key="2">
    <source>
        <dbReference type="SAM" id="SignalP"/>
    </source>
</evidence>
<organism evidence="3">
    <name type="scientific">uncultured Acetobacteraceae bacterium</name>
    <dbReference type="NCBI Taxonomy" id="169975"/>
    <lineage>
        <taxon>Bacteria</taxon>
        <taxon>Pseudomonadati</taxon>
        <taxon>Pseudomonadota</taxon>
        <taxon>Alphaproteobacteria</taxon>
        <taxon>Acetobacterales</taxon>
        <taxon>Acetobacteraceae</taxon>
        <taxon>environmental samples</taxon>
    </lineage>
</organism>
<proteinExistence type="predicted"/>
<feature type="signal peptide" evidence="2">
    <location>
        <begin position="1"/>
        <end position="21"/>
    </location>
</feature>
<dbReference type="AlphaFoldDB" id="A0A6J4IGE8"/>
<evidence type="ECO:0000256" key="1">
    <source>
        <dbReference type="SAM" id="MobiDB-lite"/>
    </source>
</evidence>
<gene>
    <name evidence="3" type="ORF">AVDCRST_MAG04-2155</name>
</gene>
<sequence length="116" mass="11373">MMRRPAAVLALAALLAHPAGAEAQTRTVVVPEGAAVVVPPRGAVLPRSAPRPVAQARPRLPPLAPIDEPAGTEWRSAGAVAGVVLPAIAAAAVAAVLSNGSGGSGGQTTSGPVRTR</sequence>
<dbReference type="EMBL" id="CADCTL010000149">
    <property type="protein sequence ID" value="CAA9251955.1"/>
    <property type="molecule type" value="Genomic_DNA"/>
</dbReference>
<reference evidence="3" key="1">
    <citation type="submission" date="2020-02" db="EMBL/GenBank/DDBJ databases">
        <authorList>
            <person name="Meier V. D."/>
        </authorList>
    </citation>
    <scope>NUCLEOTIDE SEQUENCE</scope>
    <source>
        <strain evidence="3">AVDCRST_MAG04</strain>
    </source>
</reference>
<keyword evidence="2" id="KW-0732">Signal</keyword>
<name>A0A6J4IGE8_9PROT</name>
<feature type="compositionally biased region" description="Low complexity" evidence="1">
    <location>
        <begin position="46"/>
        <end position="58"/>
    </location>
</feature>
<feature type="region of interest" description="Disordered" evidence="1">
    <location>
        <begin position="46"/>
        <end position="68"/>
    </location>
</feature>
<evidence type="ECO:0000313" key="3">
    <source>
        <dbReference type="EMBL" id="CAA9251955.1"/>
    </source>
</evidence>
<protein>
    <submittedName>
        <fullName evidence="3">Uncharacterized protein</fullName>
    </submittedName>
</protein>